<evidence type="ECO:0000313" key="2">
    <source>
        <dbReference type="Proteomes" id="UP000310016"/>
    </source>
</evidence>
<protein>
    <recommendedName>
        <fullName evidence="3">DUF4279 domain-containing protein</fullName>
    </recommendedName>
</protein>
<dbReference type="OrthoDB" id="2990299at2"/>
<evidence type="ECO:0000313" key="1">
    <source>
        <dbReference type="EMBL" id="TJZ77339.1"/>
    </source>
</evidence>
<proteinExistence type="predicted"/>
<dbReference type="AlphaFoldDB" id="A0A4U0Q7Y0"/>
<accession>A0A4U0Q7Y0</accession>
<name>A0A4U0Q7Y0_9NEIS</name>
<dbReference type="RefSeq" id="WP_136771815.1">
    <property type="nucleotide sequence ID" value="NZ_CP156074.1"/>
</dbReference>
<dbReference type="EMBL" id="SUMF01000002">
    <property type="protein sequence ID" value="TJZ77339.1"/>
    <property type="molecule type" value="Genomic_DNA"/>
</dbReference>
<organism evidence="1 2">
    <name type="scientific">Chitiniphilus eburneus</name>
    <dbReference type="NCBI Taxonomy" id="2571148"/>
    <lineage>
        <taxon>Bacteria</taxon>
        <taxon>Pseudomonadati</taxon>
        <taxon>Pseudomonadota</taxon>
        <taxon>Betaproteobacteria</taxon>
        <taxon>Neisseriales</taxon>
        <taxon>Chitinibacteraceae</taxon>
        <taxon>Chitiniphilus</taxon>
    </lineage>
</organism>
<sequence>MEGALLISIRLMHKNSSVEAISRGMREQPTGSHEAGKPRFTPKGKRLNGFYTETHWFYRLEGRDDSNVDLAVEAANLWLEERGDFVKEFVCSGGTVDYYITLGAGRFCAFELPLNLINKCAELGVSLGVEVFLEEEA</sequence>
<dbReference type="Proteomes" id="UP000310016">
    <property type="component" value="Unassembled WGS sequence"/>
</dbReference>
<reference evidence="1 2" key="1">
    <citation type="submission" date="2019-04" db="EMBL/GenBank/DDBJ databases">
        <title>Chitiniphilus eburnea sp. nov., a novel chitinolytic bacterium isolated from aquaculture sludge.</title>
        <authorList>
            <person name="Sheng M."/>
        </authorList>
    </citation>
    <scope>NUCLEOTIDE SEQUENCE [LARGE SCALE GENOMIC DNA]</scope>
    <source>
        <strain evidence="1 2">HX-2-15</strain>
    </source>
</reference>
<comment type="caution">
    <text evidence="1">The sequence shown here is derived from an EMBL/GenBank/DDBJ whole genome shotgun (WGS) entry which is preliminary data.</text>
</comment>
<keyword evidence="2" id="KW-1185">Reference proteome</keyword>
<evidence type="ECO:0008006" key="3">
    <source>
        <dbReference type="Google" id="ProtNLM"/>
    </source>
</evidence>
<gene>
    <name evidence="1" type="ORF">FAZ21_03080</name>
</gene>